<comment type="catalytic activity">
    <reaction evidence="1">
        <text>a CDP-1,2-diacyl-sn-glycerol + L-serine = a 1,2-diacyl-sn-glycero-3-phospho-L-serine + CMP + H(+)</text>
        <dbReference type="Rhea" id="RHEA:16913"/>
        <dbReference type="ChEBI" id="CHEBI:15378"/>
        <dbReference type="ChEBI" id="CHEBI:33384"/>
        <dbReference type="ChEBI" id="CHEBI:57262"/>
        <dbReference type="ChEBI" id="CHEBI:58332"/>
        <dbReference type="ChEBI" id="CHEBI:60377"/>
        <dbReference type="EC" id="2.7.8.8"/>
    </reaction>
</comment>
<dbReference type="InterPro" id="IPR048254">
    <property type="entry name" value="CDP_ALCOHOL_P_TRANSF_CS"/>
</dbReference>
<feature type="transmembrane region" description="Helical" evidence="17">
    <location>
        <begin position="148"/>
        <end position="165"/>
    </location>
</feature>
<name>A0A1H2YG93_ACIFE</name>
<evidence type="ECO:0000256" key="3">
    <source>
        <dbReference type="ARBA" id="ARBA00004308"/>
    </source>
</evidence>
<keyword evidence="8 16" id="KW-0808">Transferase</keyword>
<evidence type="ECO:0000256" key="12">
    <source>
        <dbReference type="ARBA" id="ARBA00023136"/>
    </source>
</evidence>
<accession>A0A1H2YG93</accession>
<keyword evidence="11" id="KW-0443">Lipid metabolism</keyword>
<evidence type="ECO:0000256" key="8">
    <source>
        <dbReference type="ARBA" id="ARBA00022679"/>
    </source>
</evidence>
<evidence type="ECO:0000256" key="16">
    <source>
        <dbReference type="RuleBase" id="RU003750"/>
    </source>
</evidence>
<feature type="transmembrane region" description="Helical" evidence="17">
    <location>
        <begin position="92"/>
        <end position="110"/>
    </location>
</feature>
<evidence type="ECO:0000256" key="2">
    <source>
        <dbReference type="ARBA" id="ARBA00004141"/>
    </source>
</evidence>
<evidence type="ECO:0000256" key="4">
    <source>
        <dbReference type="ARBA" id="ARBA00010441"/>
    </source>
</evidence>
<keyword evidence="9 17" id="KW-0812">Transmembrane</keyword>
<dbReference type="Gene3D" id="1.20.120.1760">
    <property type="match status" value="1"/>
</dbReference>
<dbReference type="GO" id="GO:0012505">
    <property type="term" value="C:endomembrane system"/>
    <property type="evidence" value="ECO:0007669"/>
    <property type="project" value="UniProtKB-SubCell"/>
</dbReference>
<organism evidence="18 19">
    <name type="scientific">Acidaminococcus fermentans</name>
    <dbReference type="NCBI Taxonomy" id="905"/>
    <lineage>
        <taxon>Bacteria</taxon>
        <taxon>Bacillati</taxon>
        <taxon>Bacillota</taxon>
        <taxon>Negativicutes</taxon>
        <taxon>Acidaminococcales</taxon>
        <taxon>Acidaminococcaceae</taxon>
        <taxon>Acidaminococcus</taxon>
    </lineage>
</organism>
<dbReference type="EC" id="2.7.8.8" evidence="5"/>
<dbReference type="Pfam" id="PF01066">
    <property type="entry name" value="CDP-OH_P_transf"/>
    <property type="match status" value="1"/>
</dbReference>
<keyword evidence="14" id="KW-1208">Phospholipid metabolism</keyword>
<dbReference type="InterPro" id="IPR043130">
    <property type="entry name" value="CDP-OH_PTrfase_TM_dom"/>
</dbReference>
<evidence type="ECO:0000313" key="18">
    <source>
        <dbReference type="EMBL" id="SDX03569.1"/>
    </source>
</evidence>
<keyword evidence="7" id="KW-0444">Lipid biosynthesis</keyword>
<dbReference type="GO" id="GO:0008654">
    <property type="term" value="P:phospholipid biosynthetic process"/>
    <property type="evidence" value="ECO:0007669"/>
    <property type="project" value="UniProtKB-KW"/>
</dbReference>
<evidence type="ECO:0000256" key="9">
    <source>
        <dbReference type="ARBA" id="ARBA00022692"/>
    </source>
</evidence>
<dbReference type="NCBIfam" id="TIGR00473">
    <property type="entry name" value="pssA"/>
    <property type="match status" value="1"/>
</dbReference>
<sequence length="229" mass="24480">MNYKRMVPNSISGLSQMLGLISIYLSMEKDFSLAAIFIILAILADSCDGRAARALGVSGPFGVEMDSLCDVCSFGMAPSVLIYTYSLHQLGVAGMIISGLFAFGAAMRLARFNVNVSAIHGYFQGMPAPAGACVIVTFVLGGMQISPVLTALLTVAVACLMYSDVKYPDFKGHGNPLFRVPVILAFILGALVLYSDVKAWPFVIMFTYTLCGVLNAVYVKVTGKQAVFK</sequence>
<dbReference type="Proteomes" id="UP000182379">
    <property type="component" value="Unassembled WGS sequence"/>
</dbReference>
<evidence type="ECO:0000256" key="11">
    <source>
        <dbReference type="ARBA" id="ARBA00023098"/>
    </source>
</evidence>
<evidence type="ECO:0000256" key="6">
    <source>
        <dbReference type="ARBA" id="ARBA00017171"/>
    </source>
</evidence>
<evidence type="ECO:0000256" key="7">
    <source>
        <dbReference type="ARBA" id="ARBA00022516"/>
    </source>
</evidence>
<dbReference type="GO" id="GO:0016020">
    <property type="term" value="C:membrane"/>
    <property type="evidence" value="ECO:0007669"/>
    <property type="project" value="UniProtKB-SubCell"/>
</dbReference>
<comment type="similarity">
    <text evidence="4 16">Belongs to the CDP-alcohol phosphatidyltransferase class-I family.</text>
</comment>
<evidence type="ECO:0000256" key="13">
    <source>
        <dbReference type="ARBA" id="ARBA00023209"/>
    </source>
</evidence>
<dbReference type="AlphaFoldDB" id="A0A1H2YG93"/>
<dbReference type="GeneID" id="78334526"/>
<dbReference type="InterPro" id="IPR004533">
    <property type="entry name" value="CDP-diaglyc--ser_O-PTrfase"/>
</dbReference>
<reference evidence="18 19" key="1">
    <citation type="submission" date="2016-10" db="EMBL/GenBank/DDBJ databases">
        <authorList>
            <person name="Varghese N."/>
            <person name="Submissions S."/>
        </authorList>
    </citation>
    <scope>NUCLEOTIDE SEQUENCE [LARGE SCALE GENOMIC DNA]</scope>
    <source>
        <strain evidence="18 19">WCC6</strain>
    </source>
</reference>
<dbReference type="EMBL" id="FNOP01000011">
    <property type="protein sequence ID" value="SDX03569.1"/>
    <property type="molecule type" value="Genomic_DNA"/>
</dbReference>
<keyword evidence="13" id="KW-0594">Phospholipid biosynthesis</keyword>
<keyword evidence="10 17" id="KW-1133">Transmembrane helix</keyword>
<keyword evidence="12 17" id="KW-0472">Membrane</keyword>
<dbReference type="OMA" id="YSICGML"/>
<proteinExistence type="inferred from homology"/>
<evidence type="ECO:0000256" key="1">
    <source>
        <dbReference type="ARBA" id="ARBA00000287"/>
    </source>
</evidence>
<comment type="caution">
    <text evidence="18">The sequence shown here is derived from an EMBL/GenBank/DDBJ whole genome shotgun (WGS) entry which is preliminary data.</text>
</comment>
<dbReference type="RefSeq" id="WP_012938147.1">
    <property type="nucleotide sequence ID" value="NZ_CALAKB010000018.1"/>
</dbReference>
<feature type="transmembrane region" description="Helical" evidence="17">
    <location>
        <begin position="200"/>
        <end position="219"/>
    </location>
</feature>
<evidence type="ECO:0000256" key="10">
    <source>
        <dbReference type="ARBA" id="ARBA00022989"/>
    </source>
</evidence>
<evidence type="ECO:0000256" key="17">
    <source>
        <dbReference type="SAM" id="Phobius"/>
    </source>
</evidence>
<evidence type="ECO:0000256" key="5">
    <source>
        <dbReference type="ARBA" id="ARBA00013174"/>
    </source>
</evidence>
<dbReference type="GO" id="GO:0003882">
    <property type="term" value="F:CDP-diacylglycerol-serine O-phosphatidyltransferase activity"/>
    <property type="evidence" value="ECO:0007669"/>
    <property type="project" value="UniProtKB-EC"/>
</dbReference>
<feature type="transmembrane region" description="Helical" evidence="17">
    <location>
        <begin position="122"/>
        <end position="142"/>
    </location>
</feature>
<protein>
    <recommendedName>
        <fullName evidence="6">CDP-diacylglycerol--serine O-phosphatidyltransferase</fullName>
        <ecNumber evidence="5">2.7.8.8</ecNumber>
    </recommendedName>
    <alternativeName>
        <fullName evidence="15">Phosphatidylserine synthase</fullName>
    </alternativeName>
</protein>
<gene>
    <name evidence="18" type="ORF">SAMN05216495_11113</name>
</gene>
<evidence type="ECO:0000256" key="15">
    <source>
        <dbReference type="ARBA" id="ARBA00032361"/>
    </source>
</evidence>
<comment type="subcellular location">
    <subcellularLocation>
        <location evidence="3">Endomembrane system</location>
    </subcellularLocation>
    <subcellularLocation>
        <location evidence="2">Membrane</location>
        <topology evidence="2">Multi-pass membrane protein</topology>
    </subcellularLocation>
</comment>
<evidence type="ECO:0000256" key="14">
    <source>
        <dbReference type="ARBA" id="ARBA00023264"/>
    </source>
</evidence>
<evidence type="ECO:0000313" key="19">
    <source>
        <dbReference type="Proteomes" id="UP000182379"/>
    </source>
</evidence>
<dbReference type="InterPro" id="IPR000462">
    <property type="entry name" value="CDP-OH_P_trans"/>
</dbReference>
<feature type="transmembrane region" description="Helical" evidence="17">
    <location>
        <begin position="31"/>
        <end position="47"/>
    </location>
</feature>
<feature type="transmembrane region" description="Helical" evidence="17">
    <location>
        <begin position="177"/>
        <end position="194"/>
    </location>
</feature>
<dbReference type="PROSITE" id="PS00379">
    <property type="entry name" value="CDP_ALCOHOL_P_TRANSF"/>
    <property type="match status" value="1"/>
</dbReference>